<accession>A0ABP8EYZ2</accession>
<dbReference type="Proteomes" id="UP001501417">
    <property type="component" value="Unassembled WGS sequence"/>
</dbReference>
<keyword evidence="3" id="KW-1185">Reference proteome</keyword>
<name>A0ABP8EYZ2_9MYCO</name>
<evidence type="ECO:0000313" key="3">
    <source>
        <dbReference type="Proteomes" id="UP001501417"/>
    </source>
</evidence>
<feature type="transmembrane region" description="Helical" evidence="1">
    <location>
        <begin position="51"/>
        <end position="71"/>
    </location>
</feature>
<keyword evidence="1" id="KW-1133">Transmembrane helix</keyword>
<keyword evidence="1" id="KW-0472">Membrane</keyword>
<sequence>MTARLTSPALRAGLWFLTFVEAVVGLLATFFPRTFYDCVPWVDLVPPYSEHLMRDYGAMNLGLALVFVAAATTMDRRLVRVALGAYLLFAVPHWIFHATHLENFATAAAVEQTTTLTLALLPVALLILTGRRRNDLR</sequence>
<reference evidence="3" key="1">
    <citation type="journal article" date="2019" name="Int. J. Syst. Evol. Microbiol.">
        <title>The Global Catalogue of Microorganisms (GCM) 10K type strain sequencing project: providing services to taxonomists for standard genome sequencing and annotation.</title>
        <authorList>
            <consortium name="The Broad Institute Genomics Platform"/>
            <consortium name="The Broad Institute Genome Sequencing Center for Infectious Disease"/>
            <person name="Wu L."/>
            <person name="Ma J."/>
        </authorList>
    </citation>
    <scope>NUCLEOTIDE SEQUENCE [LARGE SCALE GENOMIC DNA]</scope>
    <source>
        <strain evidence="3">JCM 17782</strain>
    </source>
</reference>
<feature type="transmembrane region" description="Helical" evidence="1">
    <location>
        <begin position="78"/>
        <end position="96"/>
    </location>
</feature>
<evidence type="ECO:0008006" key="4">
    <source>
        <dbReference type="Google" id="ProtNLM"/>
    </source>
</evidence>
<organism evidence="2 3">
    <name type="scientific">Mycobacterium paraffinicum</name>
    <dbReference type="NCBI Taxonomy" id="53378"/>
    <lineage>
        <taxon>Bacteria</taxon>
        <taxon>Bacillati</taxon>
        <taxon>Actinomycetota</taxon>
        <taxon>Actinomycetes</taxon>
        <taxon>Mycobacteriales</taxon>
        <taxon>Mycobacteriaceae</taxon>
        <taxon>Mycobacterium</taxon>
    </lineage>
</organism>
<protein>
    <recommendedName>
        <fullName evidence="4">DUF4345 domain-containing protein</fullName>
    </recommendedName>
</protein>
<feature type="transmembrane region" description="Helical" evidence="1">
    <location>
        <begin position="108"/>
        <end position="128"/>
    </location>
</feature>
<dbReference type="RefSeq" id="WP_264037005.1">
    <property type="nucleotide sequence ID" value="NZ_BAABGF010000039.1"/>
</dbReference>
<comment type="caution">
    <text evidence="2">The sequence shown here is derived from an EMBL/GenBank/DDBJ whole genome shotgun (WGS) entry which is preliminary data.</text>
</comment>
<evidence type="ECO:0000256" key="1">
    <source>
        <dbReference type="SAM" id="Phobius"/>
    </source>
</evidence>
<gene>
    <name evidence="2" type="ORF">GCM10023161_33470</name>
</gene>
<evidence type="ECO:0000313" key="2">
    <source>
        <dbReference type="EMBL" id="GAA4289892.1"/>
    </source>
</evidence>
<feature type="transmembrane region" description="Helical" evidence="1">
    <location>
        <begin position="12"/>
        <end position="31"/>
    </location>
</feature>
<proteinExistence type="predicted"/>
<dbReference type="EMBL" id="BAABGF010000039">
    <property type="protein sequence ID" value="GAA4289892.1"/>
    <property type="molecule type" value="Genomic_DNA"/>
</dbReference>
<keyword evidence="1" id="KW-0812">Transmembrane</keyword>